<reference evidence="4" key="1">
    <citation type="submission" date="2016-10" db="EMBL/GenBank/DDBJ databases">
        <authorList>
            <person name="Varghese N."/>
            <person name="Submissions S."/>
        </authorList>
    </citation>
    <scope>NUCLEOTIDE SEQUENCE [LARGE SCALE GENOMIC DNA]</scope>
    <source>
        <strain evidence="4">DSM 25811 / CCM 8410 / LMG 26954 / E90</strain>
    </source>
</reference>
<dbReference type="SUPFAM" id="SSF52266">
    <property type="entry name" value="SGNH hydrolase"/>
    <property type="match status" value="1"/>
</dbReference>
<keyword evidence="4" id="KW-1185">Reference proteome</keyword>
<dbReference type="EMBL" id="FMZO01000002">
    <property type="protein sequence ID" value="SDC46916.1"/>
    <property type="molecule type" value="Genomic_DNA"/>
</dbReference>
<evidence type="ECO:0000256" key="1">
    <source>
        <dbReference type="ARBA" id="ARBA00022801"/>
    </source>
</evidence>
<dbReference type="InterPro" id="IPR036514">
    <property type="entry name" value="SGNH_hydro_sf"/>
</dbReference>
<name>A0A1G6LW33_NIADE</name>
<dbReference type="PANTHER" id="PTHR31988">
    <property type="entry name" value="ESTERASE, PUTATIVE (DUF303)-RELATED"/>
    <property type="match status" value="1"/>
</dbReference>
<dbReference type="InterPro" id="IPR005181">
    <property type="entry name" value="SASA"/>
</dbReference>
<accession>A0A1G6LW33</accession>
<dbReference type="InterPro" id="IPR052940">
    <property type="entry name" value="Carb_Esterase_6"/>
</dbReference>
<protein>
    <recommendedName>
        <fullName evidence="2">Sialate O-acetylesterase domain-containing protein</fullName>
    </recommendedName>
</protein>
<gene>
    <name evidence="3" type="ORF">SAMN04487894_102465</name>
</gene>
<evidence type="ECO:0000313" key="4">
    <source>
        <dbReference type="Proteomes" id="UP000198757"/>
    </source>
</evidence>
<dbReference type="Gene3D" id="3.40.50.1110">
    <property type="entry name" value="SGNH hydrolase"/>
    <property type="match status" value="1"/>
</dbReference>
<proteinExistence type="predicted"/>
<dbReference type="Proteomes" id="UP000198757">
    <property type="component" value="Unassembled WGS sequence"/>
</dbReference>
<dbReference type="AlphaFoldDB" id="A0A1G6LW33"/>
<evidence type="ECO:0000313" key="3">
    <source>
        <dbReference type="EMBL" id="SDC46916.1"/>
    </source>
</evidence>
<keyword evidence="1" id="KW-0378">Hydrolase</keyword>
<evidence type="ECO:0000259" key="2">
    <source>
        <dbReference type="Pfam" id="PF03629"/>
    </source>
</evidence>
<dbReference type="STRING" id="1285928.SAMN04487894_102465"/>
<dbReference type="Pfam" id="PF03629">
    <property type="entry name" value="SASA"/>
    <property type="match status" value="1"/>
</dbReference>
<dbReference type="PANTHER" id="PTHR31988:SF19">
    <property type="entry name" value="9-O-ACETYL-N-ACETYLNEURAMINIC ACID DEACETYLASE-RELATED"/>
    <property type="match status" value="1"/>
</dbReference>
<dbReference type="GO" id="GO:0016788">
    <property type="term" value="F:hydrolase activity, acting on ester bonds"/>
    <property type="evidence" value="ECO:0007669"/>
    <property type="project" value="UniProtKB-ARBA"/>
</dbReference>
<organism evidence="3 4">
    <name type="scientific">Niabella drilacis (strain DSM 25811 / CCM 8410 / CCUG 62505 / LMG 26954 / E90)</name>
    <dbReference type="NCBI Taxonomy" id="1285928"/>
    <lineage>
        <taxon>Bacteria</taxon>
        <taxon>Pseudomonadati</taxon>
        <taxon>Bacteroidota</taxon>
        <taxon>Chitinophagia</taxon>
        <taxon>Chitinophagales</taxon>
        <taxon>Chitinophagaceae</taxon>
        <taxon>Niabella</taxon>
    </lineage>
</organism>
<sequence>MTRTSCNGCGRLNKRHRPPFFAIVSLTFLYARLHTQTLATGKSACEHRYPDFLYFMPLKSNGYMNNVVLRRYWSILLVSLLLSCSPPGRTGSVQKEKGRPGNYQVYLLMGQSNMAGRGILTGEYTGIRAERVLMLDRENEWVPARHPLHFDKPKVAGVGPGLSFGAALAKVYSKDTIGLVPCAVGGTAISKWEPGAFDEVTRTHPYDDAILRLKAARKRGVIKGVIWLQGEGDSNPVSAKKYLARLTALIERIRKEAGDPELPFVVGELGRYRTQYRLVNEQLALLPKTVPFTLVVSSEGLVHKGDTTHFDSPSATEYGRRFAAGMLLLQKR</sequence>
<feature type="domain" description="Sialate O-acetylesterase" evidence="2">
    <location>
        <begin position="103"/>
        <end position="326"/>
    </location>
</feature>